<dbReference type="EMBL" id="VSWD01000005">
    <property type="protein sequence ID" value="KAK3102515.1"/>
    <property type="molecule type" value="Genomic_DNA"/>
</dbReference>
<dbReference type="PRINTS" id="PR00252">
    <property type="entry name" value="NRIONCHANNEL"/>
</dbReference>
<dbReference type="GO" id="GO:0004888">
    <property type="term" value="F:transmembrane signaling receptor activity"/>
    <property type="evidence" value="ECO:0007669"/>
    <property type="project" value="InterPro"/>
</dbReference>
<dbReference type="GO" id="GO:0005230">
    <property type="term" value="F:extracellular ligand-gated monoatomic ion channel activity"/>
    <property type="evidence" value="ECO:0007669"/>
    <property type="project" value="InterPro"/>
</dbReference>
<evidence type="ECO:0000259" key="6">
    <source>
        <dbReference type="Pfam" id="PF02931"/>
    </source>
</evidence>
<dbReference type="SUPFAM" id="SSF63712">
    <property type="entry name" value="Nicotinic receptor ligand binding domain-like"/>
    <property type="match status" value="1"/>
</dbReference>
<comment type="caution">
    <text evidence="5">Lacks conserved residue(s) required for the propagation of feature annotation.</text>
</comment>
<keyword evidence="5" id="KW-0732">Signal</keyword>
<evidence type="ECO:0000256" key="4">
    <source>
        <dbReference type="ARBA" id="ARBA00023136"/>
    </source>
</evidence>
<dbReference type="InterPro" id="IPR036734">
    <property type="entry name" value="Neur_chan_lig-bd_sf"/>
</dbReference>
<evidence type="ECO:0000313" key="9">
    <source>
        <dbReference type="Proteomes" id="UP001186944"/>
    </source>
</evidence>
<dbReference type="GO" id="GO:0016020">
    <property type="term" value="C:membrane"/>
    <property type="evidence" value="ECO:0007669"/>
    <property type="project" value="UniProtKB-SubCell"/>
</dbReference>
<comment type="caution">
    <text evidence="8">The sequence shown here is derived from an EMBL/GenBank/DDBJ whole genome shotgun (WGS) entry which is preliminary data.</text>
</comment>
<dbReference type="Pfam" id="PF02931">
    <property type="entry name" value="Neur_chan_LBD"/>
    <property type="match status" value="1"/>
</dbReference>
<keyword evidence="2 5" id="KW-0812">Transmembrane</keyword>
<keyword evidence="3 5" id="KW-1133">Transmembrane helix</keyword>
<dbReference type="AlphaFoldDB" id="A0AA88YMH0"/>
<dbReference type="PANTHER" id="PTHR18945">
    <property type="entry name" value="NEUROTRANSMITTER GATED ION CHANNEL"/>
    <property type="match status" value="1"/>
</dbReference>
<dbReference type="InterPro" id="IPR018000">
    <property type="entry name" value="Neurotransmitter_ion_chnl_CS"/>
</dbReference>
<comment type="similarity">
    <text evidence="5">Belongs to the ligand-gated ion channel (TC 1.A.9) family.</text>
</comment>
<keyword evidence="5" id="KW-0813">Transport</keyword>
<dbReference type="PROSITE" id="PS00236">
    <property type="entry name" value="NEUROTR_ION_CHANNEL"/>
    <property type="match status" value="1"/>
</dbReference>
<dbReference type="CDD" id="cd19051">
    <property type="entry name" value="LGIC_TM_cation"/>
    <property type="match status" value="1"/>
</dbReference>
<accession>A0AA88YMH0</accession>
<dbReference type="SUPFAM" id="SSF90112">
    <property type="entry name" value="Neurotransmitter-gated ion-channel transmembrane pore"/>
    <property type="match status" value="1"/>
</dbReference>
<gene>
    <name evidence="8" type="ORF">FSP39_011900</name>
</gene>
<feature type="chain" id="PRO_5041516084" evidence="5">
    <location>
        <begin position="19"/>
        <end position="376"/>
    </location>
</feature>
<evidence type="ECO:0000259" key="7">
    <source>
        <dbReference type="Pfam" id="PF02932"/>
    </source>
</evidence>
<proteinExistence type="inferred from homology"/>
<sequence length="376" mass="43258">MLTVYICLAFSVLEQSLSENITDAERLYSDIFGNYNNEIGPVYNQTLSVQLGVFVLGIDDIDEISGVFSIIGGIYYSWLDERLSWNPIEFGNMTNLIVPSSRIWFPDIYCINPAEEMSPLGDSRVISRIMSNGAVWRKMGVKFKTSCEIDMTYFPFDIQTCSIDLLAWGYGHSEITMQHFSRTAHLSFFKADSQWELTGTEIKTNIIGEQSRVTALFTVKRKPQYFVINILLPIFLLCILNPFVFHLPIESGERISYTVTIFLSLAVFMTLISDIMPRSSQPVCRLSLFLVAIMTLSTLICIMSIVTMVMRRKDDKPVPMWVVRVLTILKMKSCCCRNKNVVGKDNRNFQHWQGQHELNVMELTSMMELRKRRHKH</sequence>
<dbReference type="CDD" id="cd18989">
    <property type="entry name" value="LGIC_ECD_cation"/>
    <property type="match status" value="1"/>
</dbReference>
<dbReference type="Gene3D" id="2.70.170.10">
    <property type="entry name" value="Neurotransmitter-gated ion-channel ligand-binding domain"/>
    <property type="match status" value="1"/>
</dbReference>
<evidence type="ECO:0000256" key="2">
    <source>
        <dbReference type="ARBA" id="ARBA00022692"/>
    </source>
</evidence>
<dbReference type="InterPro" id="IPR006201">
    <property type="entry name" value="Neur_channel"/>
</dbReference>
<comment type="subcellular location">
    <subcellularLocation>
        <location evidence="1">Membrane</location>
        <topology evidence="1">Multi-pass membrane protein</topology>
    </subcellularLocation>
</comment>
<feature type="domain" description="Neurotransmitter-gated ion-channel ligand-binding" evidence="6">
    <location>
        <begin position="25"/>
        <end position="223"/>
    </location>
</feature>
<dbReference type="FunFam" id="2.70.170.10:FF:000028">
    <property type="entry name" value="AcetylCholine Receptor"/>
    <property type="match status" value="1"/>
</dbReference>
<evidence type="ECO:0000313" key="8">
    <source>
        <dbReference type="EMBL" id="KAK3102515.1"/>
    </source>
</evidence>
<dbReference type="InterPro" id="IPR006029">
    <property type="entry name" value="Neurotrans-gated_channel_TM"/>
</dbReference>
<dbReference type="InterPro" id="IPR038050">
    <property type="entry name" value="Neuro_actylchol_rec"/>
</dbReference>
<keyword evidence="9" id="KW-1185">Reference proteome</keyword>
<evidence type="ECO:0000256" key="5">
    <source>
        <dbReference type="RuleBase" id="RU000687"/>
    </source>
</evidence>
<protein>
    <submittedName>
        <fullName evidence="8">Uncharacterized protein</fullName>
    </submittedName>
</protein>
<keyword evidence="5" id="KW-0407">Ion channel</keyword>
<evidence type="ECO:0000256" key="1">
    <source>
        <dbReference type="ARBA" id="ARBA00004141"/>
    </source>
</evidence>
<dbReference type="Proteomes" id="UP001186944">
    <property type="component" value="Unassembled WGS sequence"/>
</dbReference>
<keyword evidence="5" id="KW-0406">Ion transport</keyword>
<feature type="transmembrane region" description="Helical" evidence="5">
    <location>
        <begin position="288"/>
        <end position="310"/>
    </location>
</feature>
<feature type="signal peptide" evidence="5">
    <location>
        <begin position="1"/>
        <end position="18"/>
    </location>
</feature>
<dbReference type="Pfam" id="PF02932">
    <property type="entry name" value="Neur_chan_memb"/>
    <property type="match status" value="1"/>
</dbReference>
<feature type="transmembrane region" description="Helical" evidence="5">
    <location>
        <begin position="257"/>
        <end position="276"/>
    </location>
</feature>
<reference evidence="8" key="1">
    <citation type="submission" date="2019-08" db="EMBL/GenBank/DDBJ databases">
        <title>The improved chromosome-level genome for the pearl oyster Pinctada fucata martensii using PacBio sequencing and Hi-C.</title>
        <authorList>
            <person name="Zheng Z."/>
        </authorList>
    </citation>
    <scope>NUCLEOTIDE SEQUENCE</scope>
    <source>
        <strain evidence="8">ZZ-2019</strain>
        <tissue evidence="8">Adductor muscle</tissue>
    </source>
</reference>
<feature type="domain" description="Neurotransmitter-gated ion-channel transmembrane" evidence="7">
    <location>
        <begin position="231"/>
        <end position="347"/>
    </location>
</feature>
<keyword evidence="4 5" id="KW-0472">Membrane</keyword>
<dbReference type="InterPro" id="IPR036719">
    <property type="entry name" value="Neuro-gated_channel_TM_sf"/>
</dbReference>
<dbReference type="InterPro" id="IPR006202">
    <property type="entry name" value="Neur_chan_lig-bd"/>
</dbReference>
<dbReference type="Gene3D" id="1.20.58.390">
    <property type="entry name" value="Neurotransmitter-gated ion-channel transmembrane domain"/>
    <property type="match status" value="1"/>
</dbReference>
<name>A0AA88YMH0_PINIB</name>
<organism evidence="8 9">
    <name type="scientific">Pinctada imbricata</name>
    <name type="common">Atlantic pearl-oyster</name>
    <name type="synonym">Pinctada martensii</name>
    <dbReference type="NCBI Taxonomy" id="66713"/>
    <lineage>
        <taxon>Eukaryota</taxon>
        <taxon>Metazoa</taxon>
        <taxon>Spiralia</taxon>
        <taxon>Lophotrochozoa</taxon>
        <taxon>Mollusca</taxon>
        <taxon>Bivalvia</taxon>
        <taxon>Autobranchia</taxon>
        <taxon>Pteriomorphia</taxon>
        <taxon>Pterioida</taxon>
        <taxon>Pterioidea</taxon>
        <taxon>Pteriidae</taxon>
        <taxon>Pinctada</taxon>
    </lineage>
</organism>
<evidence type="ECO:0000256" key="3">
    <source>
        <dbReference type="ARBA" id="ARBA00022989"/>
    </source>
</evidence>
<feature type="transmembrane region" description="Helical" evidence="5">
    <location>
        <begin position="225"/>
        <end position="245"/>
    </location>
</feature>